<geneLocation type="plasmid" evidence="1">
    <name>pN2B-A</name>
</geneLocation>
<reference evidence="1 2" key="1">
    <citation type="submission" date="2019-11" db="EMBL/GenBank/DDBJ databases">
        <title>Comparison of genomes from free-living endosymbiotic cyanobacteria isolated from Azolla.</title>
        <authorList>
            <person name="Thiel T."/>
            <person name="Pratte B."/>
        </authorList>
    </citation>
    <scope>NUCLEOTIDE SEQUENCE [LARGE SCALE GENOMIC DNA]</scope>
    <source>
        <strain evidence="1 2">N2B</strain>
        <plasmid evidence="1">pN2B-A</plasmid>
    </source>
</reference>
<gene>
    <name evidence="1" type="ORF">GNE12_27170</name>
</gene>
<proteinExistence type="predicted"/>
<name>A0ABR6SGQ8_ANAVA</name>
<organism evidence="1 2">
    <name type="scientific">Trichormus variabilis N2B</name>
    <dbReference type="NCBI Taxonomy" id="2681315"/>
    <lineage>
        <taxon>Bacteria</taxon>
        <taxon>Bacillati</taxon>
        <taxon>Cyanobacteriota</taxon>
        <taxon>Cyanophyceae</taxon>
        <taxon>Nostocales</taxon>
        <taxon>Nostocaceae</taxon>
        <taxon>Trichormus</taxon>
    </lineage>
</organism>
<evidence type="ECO:0000313" key="2">
    <source>
        <dbReference type="Proteomes" id="UP000570851"/>
    </source>
</evidence>
<comment type="caution">
    <text evidence="1">The sequence shown here is derived from an EMBL/GenBank/DDBJ whole genome shotgun (WGS) entry which is preliminary data.</text>
</comment>
<keyword evidence="2" id="KW-1185">Reference proteome</keyword>
<protein>
    <submittedName>
        <fullName evidence="1">Uncharacterized protein</fullName>
    </submittedName>
</protein>
<accession>A0ABR6SGQ8</accession>
<evidence type="ECO:0000313" key="1">
    <source>
        <dbReference type="EMBL" id="MBC1305575.1"/>
    </source>
</evidence>
<dbReference type="EMBL" id="JACKZP010000271">
    <property type="protein sequence ID" value="MBC1305575.1"/>
    <property type="molecule type" value="Genomic_DNA"/>
</dbReference>
<dbReference type="Proteomes" id="UP000570851">
    <property type="component" value="Unassembled WGS sequence"/>
</dbReference>
<sequence length="90" mass="9849">MSATTGNEIMAQIASGCESLGLELLEDGIYQQETKLVEFVHGNGQCYYVQTLKELPQISCESVGLLDIPIGQLSPEQVEILFETSEELVV</sequence>
<keyword evidence="1" id="KW-0614">Plasmid</keyword>